<accession>H3NJK7</accession>
<dbReference type="STRING" id="883113.HMPREF9708_01046"/>
<dbReference type="AlphaFoldDB" id="H3NJK7"/>
<dbReference type="HOGENOM" id="CLU_121418_0_0_9"/>
<evidence type="ECO:0000313" key="1">
    <source>
        <dbReference type="EMBL" id="EHR36820.1"/>
    </source>
</evidence>
<keyword evidence="2" id="KW-1185">Reference proteome</keyword>
<protein>
    <recommendedName>
        <fullName evidence="3">DUF1893 domain-containing protein</fullName>
    </recommendedName>
</protein>
<dbReference type="Proteomes" id="UP000006190">
    <property type="component" value="Unassembled WGS sequence"/>
</dbReference>
<dbReference type="EMBL" id="AGEG01000013">
    <property type="protein sequence ID" value="EHR36820.1"/>
    <property type="molecule type" value="Genomic_DNA"/>
</dbReference>
<dbReference type="InterPro" id="IPR016193">
    <property type="entry name" value="Cytidine_deaminase-like"/>
</dbReference>
<dbReference type="Gene3D" id="3.40.140.30">
    <property type="entry name" value="Hypothetical protein TM1506"/>
    <property type="match status" value="1"/>
</dbReference>
<evidence type="ECO:0008006" key="3">
    <source>
        <dbReference type="Google" id="ProtNLM"/>
    </source>
</evidence>
<comment type="caution">
    <text evidence="1">The sequence shown here is derived from an EMBL/GenBank/DDBJ whole genome shotgun (WGS) entry which is preliminary data.</text>
</comment>
<dbReference type="SUPFAM" id="SSF53927">
    <property type="entry name" value="Cytidine deaminase-like"/>
    <property type="match status" value="1"/>
</dbReference>
<dbReference type="eggNOG" id="ENOG50332RU">
    <property type="taxonomic scope" value="Bacteria"/>
</dbReference>
<proteinExistence type="predicted"/>
<reference evidence="1 2" key="1">
    <citation type="submission" date="2012-01" db="EMBL/GenBank/DDBJ databases">
        <title>The Genome Sequence of Facklamia languida CCUG 37842.</title>
        <authorList>
            <consortium name="The Broad Institute Genome Sequencing Platform"/>
            <person name="Earl A."/>
            <person name="Ward D."/>
            <person name="Feldgarden M."/>
            <person name="Gevers D."/>
            <person name="Huys G."/>
            <person name="Young S.K."/>
            <person name="Zeng Q."/>
            <person name="Gargeya S."/>
            <person name="Fitzgerald M."/>
            <person name="Haas B."/>
            <person name="Abouelleil A."/>
            <person name="Alvarado L."/>
            <person name="Arachchi H.M."/>
            <person name="Berlin A."/>
            <person name="Chapman S.B."/>
            <person name="Gearin G."/>
            <person name="Goldberg J."/>
            <person name="Griggs A."/>
            <person name="Gujja S."/>
            <person name="Hansen M."/>
            <person name="Heiman D."/>
            <person name="Howarth C."/>
            <person name="Larimer J."/>
            <person name="Lui A."/>
            <person name="MacDonald P.J.P."/>
            <person name="McCowen C."/>
            <person name="Montmayeur A."/>
            <person name="Murphy C."/>
            <person name="Neiman D."/>
            <person name="Pearson M."/>
            <person name="Priest M."/>
            <person name="Roberts A."/>
            <person name="Saif S."/>
            <person name="Shea T."/>
            <person name="Sisk P."/>
            <person name="Stolte C."/>
            <person name="Sykes S."/>
            <person name="Wortman J."/>
            <person name="Nusbaum C."/>
            <person name="Birren B."/>
        </authorList>
    </citation>
    <scope>NUCLEOTIDE SEQUENCE [LARGE SCALE GENOMIC DNA]</scope>
    <source>
        <strain evidence="1 2">CCUG 37842</strain>
    </source>
</reference>
<dbReference type="PATRIC" id="fig|883113.3.peg.1043"/>
<dbReference type="GO" id="GO:0003824">
    <property type="term" value="F:catalytic activity"/>
    <property type="evidence" value="ECO:0007669"/>
    <property type="project" value="InterPro"/>
</dbReference>
<dbReference type="InterPro" id="IPR015067">
    <property type="entry name" value="DUF1893_TM1506-like"/>
</dbReference>
<dbReference type="InterPro" id="IPR037081">
    <property type="entry name" value="Hyp_TM1506"/>
</dbReference>
<gene>
    <name evidence="1" type="ORF">HMPREF9708_01046</name>
</gene>
<evidence type="ECO:0000313" key="2">
    <source>
        <dbReference type="Proteomes" id="UP000006190"/>
    </source>
</evidence>
<dbReference type="Pfam" id="PF08973">
    <property type="entry name" value="TM1506"/>
    <property type="match status" value="1"/>
</dbReference>
<sequence length="146" mass="16254">MKGIELAKEVLVQEVAALVVVRDQEVLYVRHGGGLRPLFDLVQEVGQDLAGSVIADKLTGQAAARLYQEVGIVEVFAYTMSAKAREILDQAGIKYQTDRIVDKIMNRTQDDLCPMEKIAEGSTSNQEMMAKIQAFFDQVDLKKHKN</sequence>
<name>H3NJK7_9LACT</name>
<organism evidence="1 2">
    <name type="scientific">Facklamia languida CCUG 37842</name>
    <dbReference type="NCBI Taxonomy" id="883113"/>
    <lineage>
        <taxon>Bacteria</taxon>
        <taxon>Bacillati</taxon>
        <taxon>Bacillota</taxon>
        <taxon>Bacilli</taxon>
        <taxon>Lactobacillales</taxon>
        <taxon>Aerococcaceae</taxon>
        <taxon>Facklamia</taxon>
    </lineage>
</organism>